<gene>
    <name evidence="2" type="ORF">L873DRAFT_1798630</name>
</gene>
<feature type="transmembrane region" description="Helical" evidence="1">
    <location>
        <begin position="34"/>
        <end position="52"/>
    </location>
</feature>
<dbReference type="AlphaFoldDB" id="A0A3N4K2M8"/>
<evidence type="ECO:0000256" key="1">
    <source>
        <dbReference type="SAM" id="Phobius"/>
    </source>
</evidence>
<keyword evidence="3" id="KW-1185">Reference proteome</keyword>
<protein>
    <submittedName>
        <fullName evidence="2">Uncharacterized protein</fullName>
    </submittedName>
</protein>
<evidence type="ECO:0000313" key="2">
    <source>
        <dbReference type="EMBL" id="RPB04814.1"/>
    </source>
</evidence>
<keyword evidence="1" id="KW-1133">Transmembrane helix</keyword>
<accession>A0A3N4K2M8</accession>
<sequence length="62" mass="6922">MGNLINEIDPLALHQPGLRPLASHLRLEHQLSNILSVINVGPLLLLVMVLHFKHVIRVCFAP</sequence>
<keyword evidence="1" id="KW-0812">Transmembrane</keyword>
<keyword evidence="1" id="KW-0472">Membrane</keyword>
<reference evidence="2 3" key="1">
    <citation type="journal article" date="2018" name="Nat. Ecol. Evol.">
        <title>Pezizomycetes genomes reveal the molecular basis of ectomycorrhizal truffle lifestyle.</title>
        <authorList>
            <person name="Murat C."/>
            <person name="Payen T."/>
            <person name="Noel B."/>
            <person name="Kuo A."/>
            <person name="Morin E."/>
            <person name="Chen J."/>
            <person name="Kohler A."/>
            <person name="Krizsan K."/>
            <person name="Balestrini R."/>
            <person name="Da Silva C."/>
            <person name="Montanini B."/>
            <person name="Hainaut M."/>
            <person name="Levati E."/>
            <person name="Barry K.W."/>
            <person name="Belfiori B."/>
            <person name="Cichocki N."/>
            <person name="Clum A."/>
            <person name="Dockter R.B."/>
            <person name="Fauchery L."/>
            <person name="Guy J."/>
            <person name="Iotti M."/>
            <person name="Le Tacon F."/>
            <person name="Lindquist E.A."/>
            <person name="Lipzen A."/>
            <person name="Malagnac F."/>
            <person name="Mello A."/>
            <person name="Molinier V."/>
            <person name="Miyauchi S."/>
            <person name="Poulain J."/>
            <person name="Riccioni C."/>
            <person name="Rubini A."/>
            <person name="Sitrit Y."/>
            <person name="Splivallo R."/>
            <person name="Traeger S."/>
            <person name="Wang M."/>
            <person name="Zifcakova L."/>
            <person name="Wipf D."/>
            <person name="Zambonelli A."/>
            <person name="Paolocci F."/>
            <person name="Nowrousian M."/>
            <person name="Ottonello S."/>
            <person name="Baldrian P."/>
            <person name="Spatafora J.W."/>
            <person name="Henrissat B."/>
            <person name="Nagy L.G."/>
            <person name="Aury J.M."/>
            <person name="Wincker P."/>
            <person name="Grigoriev I.V."/>
            <person name="Bonfante P."/>
            <person name="Martin F.M."/>
        </authorList>
    </citation>
    <scope>NUCLEOTIDE SEQUENCE [LARGE SCALE GENOMIC DNA]</scope>
    <source>
        <strain evidence="2 3">120613-1</strain>
    </source>
</reference>
<evidence type="ECO:0000313" key="3">
    <source>
        <dbReference type="Proteomes" id="UP000276215"/>
    </source>
</evidence>
<organism evidence="2 3">
    <name type="scientific">Choiromyces venosus 120613-1</name>
    <dbReference type="NCBI Taxonomy" id="1336337"/>
    <lineage>
        <taxon>Eukaryota</taxon>
        <taxon>Fungi</taxon>
        <taxon>Dikarya</taxon>
        <taxon>Ascomycota</taxon>
        <taxon>Pezizomycotina</taxon>
        <taxon>Pezizomycetes</taxon>
        <taxon>Pezizales</taxon>
        <taxon>Tuberaceae</taxon>
        <taxon>Choiromyces</taxon>
    </lineage>
</organism>
<name>A0A3N4K2M8_9PEZI</name>
<dbReference type="EMBL" id="ML120356">
    <property type="protein sequence ID" value="RPB04814.1"/>
    <property type="molecule type" value="Genomic_DNA"/>
</dbReference>
<proteinExistence type="predicted"/>
<dbReference type="Proteomes" id="UP000276215">
    <property type="component" value="Unassembled WGS sequence"/>
</dbReference>